<dbReference type="Pfam" id="PF07842">
    <property type="entry name" value="GCFC"/>
    <property type="match status" value="1"/>
</dbReference>
<gene>
    <name evidence="2" type="ORF">OsJ_15444</name>
</gene>
<protein>
    <recommendedName>
        <fullName evidence="1">GCF C-terminal domain-containing protein</fullName>
    </recommendedName>
</protein>
<evidence type="ECO:0000259" key="1">
    <source>
        <dbReference type="Pfam" id="PF07842"/>
    </source>
</evidence>
<organism evidence="2">
    <name type="scientific">Oryza sativa subsp. japonica</name>
    <name type="common">Rice</name>
    <dbReference type="NCBI Taxonomy" id="39947"/>
    <lineage>
        <taxon>Eukaryota</taxon>
        <taxon>Viridiplantae</taxon>
        <taxon>Streptophyta</taxon>
        <taxon>Embryophyta</taxon>
        <taxon>Tracheophyta</taxon>
        <taxon>Spermatophyta</taxon>
        <taxon>Magnoliopsida</taxon>
        <taxon>Liliopsida</taxon>
        <taxon>Poales</taxon>
        <taxon>Poaceae</taxon>
        <taxon>BOP clade</taxon>
        <taxon>Oryzoideae</taxon>
        <taxon>Oryzeae</taxon>
        <taxon>Oryzinae</taxon>
        <taxon>Oryza</taxon>
        <taxon>Oryza sativa</taxon>
    </lineage>
</organism>
<dbReference type="PANTHER" id="PTHR23329:SF16">
    <property type="entry name" value="G-PATCH DOMAIN-CONTAINING PROTEIN"/>
    <property type="match status" value="1"/>
</dbReference>
<dbReference type="InterPro" id="IPR022783">
    <property type="entry name" value="GCFC_dom"/>
</dbReference>
<proteinExistence type="predicted"/>
<dbReference type="InterPro" id="IPR045211">
    <property type="entry name" value="TFP11/STIP/Ntr1"/>
</dbReference>
<dbReference type="EMBL" id="CM000141">
    <property type="protein sequence ID" value="EAZ31327.1"/>
    <property type="molecule type" value="Genomic_DNA"/>
</dbReference>
<dbReference type="GO" id="GO:0000390">
    <property type="term" value="P:spliceosomal complex disassembly"/>
    <property type="evidence" value="ECO:0007669"/>
    <property type="project" value="InterPro"/>
</dbReference>
<dbReference type="PANTHER" id="PTHR23329">
    <property type="entry name" value="TUFTELIN-INTERACTING PROTEIN 11-RELATED"/>
    <property type="match status" value="1"/>
</dbReference>
<dbReference type="Proteomes" id="UP000007752">
    <property type="component" value="Chromosome 4"/>
</dbReference>
<reference evidence="2" key="1">
    <citation type="journal article" date="2005" name="PLoS Biol.">
        <title>The genomes of Oryza sativa: a history of duplications.</title>
        <authorList>
            <person name="Yu J."/>
            <person name="Wang J."/>
            <person name="Lin W."/>
            <person name="Li S."/>
            <person name="Li H."/>
            <person name="Zhou J."/>
            <person name="Ni P."/>
            <person name="Dong W."/>
            <person name="Hu S."/>
            <person name="Zeng C."/>
            <person name="Zhang J."/>
            <person name="Zhang Y."/>
            <person name="Li R."/>
            <person name="Xu Z."/>
            <person name="Li S."/>
            <person name="Li X."/>
            <person name="Zheng H."/>
            <person name="Cong L."/>
            <person name="Lin L."/>
            <person name="Yin J."/>
            <person name="Geng J."/>
            <person name="Li G."/>
            <person name="Shi J."/>
            <person name="Liu J."/>
            <person name="Lv H."/>
            <person name="Li J."/>
            <person name="Wang J."/>
            <person name="Deng Y."/>
            <person name="Ran L."/>
            <person name="Shi X."/>
            <person name="Wang X."/>
            <person name="Wu Q."/>
            <person name="Li C."/>
            <person name="Ren X."/>
            <person name="Wang J."/>
            <person name="Wang X."/>
            <person name="Li D."/>
            <person name="Liu D."/>
            <person name="Zhang X."/>
            <person name="Ji Z."/>
            <person name="Zhao W."/>
            <person name="Sun Y."/>
            <person name="Zhang Z."/>
            <person name="Bao J."/>
            <person name="Han Y."/>
            <person name="Dong L."/>
            <person name="Ji J."/>
            <person name="Chen P."/>
            <person name="Wu S."/>
            <person name="Liu J."/>
            <person name="Xiao Y."/>
            <person name="Bu D."/>
            <person name="Tan J."/>
            <person name="Yang L."/>
            <person name="Ye C."/>
            <person name="Zhang J."/>
            <person name="Xu J."/>
            <person name="Zhou Y."/>
            <person name="Yu Y."/>
            <person name="Zhang B."/>
            <person name="Zhuang S."/>
            <person name="Wei H."/>
            <person name="Liu B."/>
            <person name="Lei M."/>
            <person name="Yu H."/>
            <person name="Li Y."/>
            <person name="Xu H."/>
            <person name="Wei S."/>
            <person name="He X."/>
            <person name="Fang L."/>
            <person name="Zhang Z."/>
            <person name="Zhang Y."/>
            <person name="Huang X."/>
            <person name="Su Z."/>
            <person name="Tong W."/>
            <person name="Li J."/>
            <person name="Tong Z."/>
            <person name="Li S."/>
            <person name="Ye J."/>
            <person name="Wang L."/>
            <person name="Fang L."/>
            <person name="Lei T."/>
            <person name="Chen C."/>
            <person name="Chen H."/>
            <person name="Xu Z."/>
            <person name="Li H."/>
            <person name="Huang H."/>
            <person name="Zhang F."/>
            <person name="Xu H."/>
            <person name="Li N."/>
            <person name="Zhao C."/>
            <person name="Li S."/>
            <person name="Dong L."/>
            <person name="Huang Y."/>
            <person name="Li L."/>
            <person name="Xi Y."/>
            <person name="Qi Q."/>
            <person name="Li W."/>
            <person name="Zhang B."/>
            <person name="Hu W."/>
            <person name="Zhang Y."/>
            <person name="Tian X."/>
            <person name="Jiao Y."/>
            <person name="Liang X."/>
            <person name="Jin J."/>
            <person name="Gao L."/>
            <person name="Zheng W."/>
            <person name="Hao B."/>
            <person name="Liu S."/>
            <person name="Wang W."/>
            <person name="Yuan L."/>
            <person name="Cao M."/>
            <person name="McDermott J."/>
            <person name="Samudrala R."/>
            <person name="Wang J."/>
            <person name="Wong G.K."/>
            <person name="Yang H."/>
        </authorList>
    </citation>
    <scope>NUCLEOTIDE SEQUENCE [LARGE SCALE GENOMIC DNA]</scope>
</reference>
<dbReference type="AlphaFoldDB" id="A3AVI8"/>
<sequence length="322" mass="35130">MAVIRGETSSRTLTLGGLICEFEGLKEKFPEAYGTFQLAQTAGSPHGAVAPPAAAPTGRTLGHPAEASLGAGVGAVAEEHTARGGGCAVGGHVGTWKDTLPPSALAFIILEKVVMPELVADVVDRASQRLGEPVDPASVWVSPWIPHLGVDRLHGVYLDIAGELGRWMKGRDVTRCAYGKVSQWKGVFDPETWDEFVTVQRHVVPVVSRSLRDPTISPTRTWGGSNTFPLVMRWALLVPARYMVPVLESEFFAKWRYAVYPFVTEVRPIPGKAAVWYQSWKDLFTPELLADERVLLQLETGLGMINRAAQGQQISWPEHSDV</sequence>
<evidence type="ECO:0000313" key="2">
    <source>
        <dbReference type="EMBL" id="EAZ31327.1"/>
    </source>
</evidence>
<accession>A3AVI8</accession>
<feature type="domain" description="GCF C-terminal" evidence="1">
    <location>
        <begin position="93"/>
        <end position="258"/>
    </location>
</feature>
<name>A3AVI8_ORYSJ</name>
<reference evidence="2" key="2">
    <citation type="submission" date="2008-12" db="EMBL/GenBank/DDBJ databases">
        <title>Improved gene annotation of the rice (Oryza sativa) genomes.</title>
        <authorList>
            <person name="Wang J."/>
            <person name="Li R."/>
            <person name="Fan W."/>
            <person name="Huang Q."/>
            <person name="Zhang J."/>
            <person name="Zhou Y."/>
            <person name="Hu Y."/>
            <person name="Zi S."/>
            <person name="Li J."/>
            <person name="Ni P."/>
            <person name="Zheng H."/>
            <person name="Zhang Y."/>
            <person name="Zhao M."/>
            <person name="Hao Q."/>
            <person name="McDermott J."/>
            <person name="Samudrala R."/>
            <person name="Kristiansen K."/>
            <person name="Wong G.K.-S."/>
        </authorList>
    </citation>
    <scope>NUCLEOTIDE SEQUENCE</scope>
</reference>